<dbReference type="InterPro" id="IPR048494">
    <property type="entry name" value="Dit-like_N"/>
</dbReference>
<sequence length="237" mass="25866">MIELVSRKIGTFTLDATEQENNKSTLRITKNPVESGANVADHAILEPKAITIKGKIVAYEPPTATMFDEVLEMARFNLPIIRPAFKLTKTMAKLKAGISSAKSLIKEAKNTINKGTKILAPFLPGSFMSGVDNSSATNRINELFDKLLEVQRSGEPLEITTGAKSYKNMLITSVELTTQSDLWADVTIILEELFIVETKMAGGLKVVTSSGGVNKTTNMGKTQPKRESMLKKISKGF</sequence>
<name>A0A9Q4KM49_9BACT</name>
<evidence type="ECO:0000313" key="3">
    <source>
        <dbReference type="Proteomes" id="UP001075225"/>
    </source>
</evidence>
<evidence type="ECO:0000259" key="1">
    <source>
        <dbReference type="Pfam" id="PF21821"/>
    </source>
</evidence>
<gene>
    <name evidence="2" type="ORF">O6B32_01105</name>
</gene>
<dbReference type="Pfam" id="PF21821">
    <property type="entry name" value="Dit_like"/>
    <property type="match status" value="1"/>
</dbReference>
<dbReference type="Proteomes" id="UP001075225">
    <property type="component" value="Unassembled WGS sequence"/>
</dbReference>
<feature type="domain" description="Dit-like phage tail protein N-terminal" evidence="1">
    <location>
        <begin position="14"/>
        <end position="200"/>
    </location>
</feature>
<proteinExistence type="predicted"/>
<reference evidence="2" key="1">
    <citation type="submission" date="2022-12" db="EMBL/GenBank/DDBJ databases">
        <title>Species Delineation and Comparative Genomics within the Campylobacter ureolyticus Complex.</title>
        <authorList>
            <person name="Maki J."/>
            <person name="Howard M."/>
            <person name="Connelly S."/>
            <person name="Hardy D.J."/>
            <person name="Cameron A."/>
        </authorList>
    </citation>
    <scope>NUCLEOTIDE SEQUENCE</scope>
    <source>
        <strain evidence="2">URMC_787</strain>
    </source>
</reference>
<organism evidence="2 3">
    <name type="scientific">Campylobacter ureolyticus</name>
    <dbReference type="NCBI Taxonomy" id="827"/>
    <lineage>
        <taxon>Bacteria</taxon>
        <taxon>Pseudomonadati</taxon>
        <taxon>Campylobacterota</taxon>
        <taxon>Epsilonproteobacteria</taxon>
        <taxon>Campylobacterales</taxon>
        <taxon>Campylobacteraceae</taxon>
        <taxon>Campylobacter</taxon>
    </lineage>
</organism>
<comment type="caution">
    <text evidence="2">The sequence shown here is derived from an EMBL/GenBank/DDBJ whole genome shotgun (WGS) entry which is preliminary data.</text>
</comment>
<dbReference type="EMBL" id="JAPXGO010000001">
    <property type="protein sequence ID" value="MCZ6159088.1"/>
    <property type="molecule type" value="Genomic_DNA"/>
</dbReference>
<evidence type="ECO:0000313" key="2">
    <source>
        <dbReference type="EMBL" id="MCZ6159088.1"/>
    </source>
</evidence>
<dbReference type="AlphaFoldDB" id="A0A9Q4KM49"/>
<accession>A0A9Q4KM49</accession>
<protein>
    <recommendedName>
        <fullName evidence="1">Dit-like phage tail protein N-terminal domain-containing protein</fullName>
    </recommendedName>
</protein>
<dbReference type="RefSeq" id="WP_269484213.1">
    <property type="nucleotide sequence ID" value="NZ_JAPXGJ010000001.1"/>
</dbReference>